<organism evidence="4 5">
    <name type="scientific">Catenuloplanes atrovinosus</name>
    <dbReference type="NCBI Taxonomy" id="137266"/>
    <lineage>
        <taxon>Bacteria</taxon>
        <taxon>Bacillati</taxon>
        <taxon>Actinomycetota</taxon>
        <taxon>Actinomycetes</taxon>
        <taxon>Micromonosporales</taxon>
        <taxon>Micromonosporaceae</taxon>
        <taxon>Catenuloplanes</taxon>
    </lineage>
</organism>
<dbReference type="Proteomes" id="UP001183643">
    <property type="component" value="Unassembled WGS sequence"/>
</dbReference>
<dbReference type="PANTHER" id="PTHR33495">
    <property type="entry name" value="ANTI-SIGMA FACTOR ANTAGONIST TM_1081-RELATED-RELATED"/>
    <property type="match status" value="1"/>
</dbReference>
<comment type="similarity">
    <text evidence="1 2">Belongs to the anti-sigma-factor antagonist family.</text>
</comment>
<dbReference type="SUPFAM" id="SSF52091">
    <property type="entry name" value="SpoIIaa-like"/>
    <property type="match status" value="1"/>
</dbReference>
<evidence type="ECO:0000313" key="4">
    <source>
        <dbReference type="EMBL" id="MDR7279672.1"/>
    </source>
</evidence>
<dbReference type="EMBL" id="JAVDYB010000001">
    <property type="protein sequence ID" value="MDR7279672.1"/>
    <property type="molecule type" value="Genomic_DNA"/>
</dbReference>
<accession>A0AAE4CCW2</accession>
<evidence type="ECO:0000256" key="1">
    <source>
        <dbReference type="ARBA" id="ARBA00009013"/>
    </source>
</evidence>
<dbReference type="AlphaFoldDB" id="A0AAE4CCW2"/>
<dbReference type="NCBIfam" id="TIGR00377">
    <property type="entry name" value="ant_ant_sig"/>
    <property type="match status" value="1"/>
</dbReference>
<dbReference type="InterPro" id="IPR003658">
    <property type="entry name" value="Anti-sigma_ant"/>
</dbReference>
<evidence type="ECO:0000313" key="5">
    <source>
        <dbReference type="Proteomes" id="UP001183643"/>
    </source>
</evidence>
<dbReference type="PROSITE" id="PS50801">
    <property type="entry name" value="STAS"/>
    <property type="match status" value="1"/>
</dbReference>
<reference evidence="4" key="1">
    <citation type="submission" date="2023-07" db="EMBL/GenBank/DDBJ databases">
        <title>Sequencing the genomes of 1000 actinobacteria strains.</title>
        <authorList>
            <person name="Klenk H.-P."/>
        </authorList>
    </citation>
    <scope>NUCLEOTIDE SEQUENCE</scope>
    <source>
        <strain evidence="4">DSM 44707</strain>
    </source>
</reference>
<comment type="caution">
    <text evidence="4">The sequence shown here is derived from an EMBL/GenBank/DDBJ whole genome shotgun (WGS) entry which is preliminary data.</text>
</comment>
<keyword evidence="5" id="KW-1185">Reference proteome</keyword>
<gene>
    <name evidence="4" type="ORF">J2S41_006450</name>
</gene>
<protein>
    <recommendedName>
        <fullName evidence="2">Anti-sigma factor antagonist</fullName>
    </recommendedName>
</protein>
<dbReference type="GO" id="GO:0043856">
    <property type="term" value="F:anti-sigma factor antagonist activity"/>
    <property type="evidence" value="ECO:0007669"/>
    <property type="project" value="InterPro"/>
</dbReference>
<dbReference type="CDD" id="cd07043">
    <property type="entry name" value="STAS_anti-anti-sigma_factors"/>
    <property type="match status" value="1"/>
</dbReference>
<dbReference type="InterPro" id="IPR036513">
    <property type="entry name" value="STAS_dom_sf"/>
</dbReference>
<name>A0AAE4CCW2_9ACTN</name>
<evidence type="ECO:0000259" key="3">
    <source>
        <dbReference type="PROSITE" id="PS50801"/>
    </source>
</evidence>
<proteinExistence type="inferred from homology"/>
<evidence type="ECO:0000256" key="2">
    <source>
        <dbReference type="RuleBase" id="RU003749"/>
    </source>
</evidence>
<dbReference type="RefSeq" id="WP_310373623.1">
    <property type="nucleotide sequence ID" value="NZ_JAVDYB010000001.1"/>
</dbReference>
<sequence>MQITSELSPEPVADGRLVVVRVAGEIDYTNSGEMAGEIWNVLARHSPAAIRVDLAEASFIDSTGLGALVGGYRAAAEAGCAFTVAAPSPAFRRVLTITGLTDLFGVEDERSGPQRTVER</sequence>
<dbReference type="Pfam" id="PF01740">
    <property type="entry name" value="STAS"/>
    <property type="match status" value="1"/>
</dbReference>
<dbReference type="Gene3D" id="3.30.750.24">
    <property type="entry name" value="STAS domain"/>
    <property type="match status" value="1"/>
</dbReference>
<dbReference type="InterPro" id="IPR002645">
    <property type="entry name" value="STAS_dom"/>
</dbReference>
<dbReference type="PANTHER" id="PTHR33495:SF2">
    <property type="entry name" value="ANTI-SIGMA FACTOR ANTAGONIST TM_1081-RELATED"/>
    <property type="match status" value="1"/>
</dbReference>
<feature type="domain" description="STAS" evidence="3">
    <location>
        <begin position="7"/>
        <end position="119"/>
    </location>
</feature>